<dbReference type="OrthoDB" id="8235498at2"/>
<organism evidence="1 2">
    <name type="scientific">Wenzhouxiangella marina</name>
    <dbReference type="NCBI Taxonomy" id="1579979"/>
    <lineage>
        <taxon>Bacteria</taxon>
        <taxon>Pseudomonadati</taxon>
        <taxon>Pseudomonadota</taxon>
        <taxon>Gammaproteobacteria</taxon>
        <taxon>Chromatiales</taxon>
        <taxon>Wenzhouxiangellaceae</taxon>
        <taxon>Wenzhouxiangella</taxon>
    </lineage>
</organism>
<dbReference type="AlphaFoldDB" id="A0A0K0Y0B5"/>
<accession>A0A0K0Y0B5</accession>
<reference evidence="1 2" key="1">
    <citation type="submission" date="2015-07" db="EMBL/GenBank/DDBJ databases">
        <authorList>
            <person name="Noorani M."/>
        </authorList>
    </citation>
    <scope>NUCLEOTIDE SEQUENCE [LARGE SCALE GENOMIC DNA]</scope>
    <source>
        <strain evidence="1 2">KCTC 42284</strain>
    </source>
</reference>
<dbReference type="STRING" id="1579979.WM2015_2952"/>
<proteinExistence type="predicted"/>
<evidence type="ECO:0000313" key="1">
    <source>
        <dbReference type="EMBL" id="AKS43306.1"/>
    </source>
</evidence>
<keyword evidence="2" id="KW-1185">Reference proteome</keyword>
<name>A0A0K0Y0B5_9GAMM</name>
<dbReference type="EMBL" id="CP012154">
    <property type="protein sequence ID" value="AKS43306.1"/>
    <property type="molecule type" value="Genomic_DNA"/>
</dbReference>
<evidence type="ECO:0000313" key="2">
    <source>
        <dbReference type="Proteomes" id="UP000066624"/>
    </source>
</evidence>
<dbReference type="Pfam" id="PF12276">
    <property type="entry name" value="DUF3617"/>
    <property type="match status" value="1"/>
</dbReference>
<dbReference type="KEGG" id="wma:WM2015_2952"/>
<gene>
    <name evidence="1" type="ORF">WM2015_2952</name>
</gene>
<dbReference type="InterPro" id="IPR022061">
    <property type="entry name" value="DUF3617"/>
</dbReference>
<protein>
    <submittedName>
        <fullName evidence="1">Uncharacterized protein</fullName>
    </submittedName>
</protein>
<sequence length="142" mass="15201">MFARIAVAALSASLALSAAADAPNIEPGNWEHTSTVTFVSEFPIPEQSDTSTSCITAEDVAEGQAFMDEPMEGCTITNRDVRADGMDYSMSCEQGEGMTMTMEASMQFNGDSMEGTIRGEMQSPMGPMQMNVTMSGRRIGDC</sequence>
<dbReference type="RefSeq" id="WP_049726801.1">
    <property type="nucleotide sequence ID" value="NZ_CP012154.1"/>
</dbReference>
<dbReference type="Proteomes" id="UP000066624">
    <property type="component" value="Chromosome"/>
</dbReference>